<dbReference type="GO" id="GO:0008360">
    <property type="term" value="P:regulation of cell shape"/>
    <property type="evidence" value="ECO:0007669"/>
    <property type="project" value="UniProtKB-KW"/>
</dbReference>
<dbReference type="GO" id="GO:0005886">
    <property type="term" value="C:plasma membrane"/>
    <property type="evidence" value="ECO:0007669"/>
    <property type="project" value="UniProtKB-SubCell"/>
</dbReference>
<dbReference type="EC" id="3.6.1.27" evidence="3 17"/>
<keyword evidence="6 17" id="KW-0812">Transmembrane</keyword>
<evidence type="ECO:0000256" key="9">
    <source>
        <dbReference type="ARBA" id="ARBA00022984"/>
    </source>
</evidence>
<proteinExistence type="inferred from homology"/>
<feature type="transmembrane region" description="Helical" evidence="17">
    <location>
        <begin position="85"/>
        <end position="106"/>
    </location>
</feature>
<evidence type="ECO:0000256" key="8">
    <source>
        <dbReference type="ARBA" id="ARBA00022960"/>
    </source>
</evidence>
<dbReference type="OrthoDB" id="9808289at2"/>
<dbReference type="Pfam" id="PF02673">
    <property type="entry name" value="BacA"/>
    <property type="match status" value="1"/>
</dbReference>
<dbReference type="GO" id="GO:0009252">
    <property type="term" value="P:peptidoglycan biosynthetic process"/>
    <property type="evidence" value="ECO:0007669"/>
    <property type="project" value="UniProtKB-KW"/>
</dbReference>
<feature type="transmembrane region" description="Helical" evidence="17">
    <location>
        <begin position="219"/>
        <end position="244"/>
    </location>
</feature>
<feature type="transmembrane region" description="Helical" evidence="17">
    <location>
        <begin position="7"/>
        <end position="33"/>
    </location>
</feature>
<evidence type="ECO:0000256" key="4">
    <source>
        <dbReference type="ARBA" id="ARBA00021581"/>
    </source>
</evidence>
<keyword evidence="13 17" id="KW-0961">Cell wall biogenesis/degradation</keyword>
<evidence type="ECO:0000256" key="7">
    <source>
        <dbReference type="ARBA" id="ARBA00022801"/>
    </source>
</evidence>
<evidence type="ECO:0000256" key="1">
    <source>
        <dbReference type="ARBA" id="ARBA00004651"/>
    </source>
</evidence>
<evidence type="ECO:0000256" key="5">
    <source>
        <dbReference type="ARBA" id="ARBA00022475"/>
    </source>
</evidence>
<dbReference type="NCBIfam" id="TIGR00753">
    <property type="entry name" value="undec_PP_bacA"/>
    <property type="match status" value="1"/>
</dbReference>
<keyword evidence="11 17" id="KW-0472">Membrane</keyword>
<feature type="transmembrane region" description="Helical" evidence="17">
    <location>
        <begin position="118"/>
        <end position="136"/>
    </location>
</feature>
<feature type="transmembrane region" description="Helical" evidence="17">
    <location>
        <begin position="187"/>
        <end position="207"/>
    </location>
</feature>
<keyword evidence="10 17" id="KW-1133">Transmembrane helix</keyword>
<gene>
    <name evidence="17" type="primary">uppP</name>
    <name evidence="18" type="ORF">SAMN05421736_102357</name>
</gene>
<evidence type="ECO:0000256" key="15">
    <source>
        <dbReference type="ARBA" id="ARBA00032932"/>
    </source>
</evidence>
<name>A0A1H3L5V2_9BACI</name>
<dbReference type="STRING" id="1503961.SAMN05421736_102357"/>
<dbReference type="PANTHER" id="PTHR30622">
    <property type="entry name" value="UNDECAPRENYL-DIPHOSPHATASE"/>
    <property type="match status" value="1"/>
</dbReference>
<comment type="catalytic activity">
    <reaction evidence="16 17">
        <text>di-trans,octa-cis-undecaprenyl diphosphate + H2O = di-trans,octa-cis-undecaprenyl phosphate + phosphate + H(+)</text>
        <dbReference type="Rhea" id="RHEA:28094"/>
        <dbReference type="ChEBI" id="CHEBI:15377"/>
        <dbReference type="ChEBI" id="CHEBI:15378"/>
        <dbReference type="ChEBI" id="CHEBI:43474"/>
        <dbReference type="ChEBI" id="CHEBI:58405"/>
        <dbReference type="ChEBI" id="CHEBI:60392"/>
        <dbReference type="EC" id="3.6.1.27"/>
    </reaction>
</comment>
<evidence type="ECO:0000256" key="2">
    <source>
        <dbReference type="ARBA" id="ARBA00010621"/>
    </source>
</evidence>
<accession>A0A1H3L5V2</accession>
<evidence type="ECO:0000313" key="19">
    <source>
        <dbReference type="Proteomes" id="UP000198935"/>
    </source>
</evidence>
<evidence type="ECO:0000256" key="14">
    <source>
        <dbReference type="ARBA" id="ARBA00032707"/>
    </source>
</evidence>
<dbReference type="PANTHER" id="PTHR30622:SF2">
    <property type="entry name" value="UNDECAPRENYL-DIPHOSPHATASE"/>
    <property type="match status" value="1"/>
</dbReference>
<comment type="similarity">
    <text evidence="2 17">Belongs to the UppP family.</text>
</comment>
<organism evidence="18 19">
    <name type="scientific">Evansella caseinilytica</name>
    <dbReference type="NCBI Taxonomy" id="1503961"/>
    <lineage>
        <taxon>Bacteria</taxon>
        <taxon>Bacillati</taxon>
        <taxon>Bacillota</taxon>
        <taxon>Bacilli</taxon>
        <taxon>Bacillales</taxon>
        <taxon>Bacillaceae</taxon>
        <taxon>Evansella</taxon>
    </lineage>
</organism>
<dbReference type="AlphaFoldDB" id="A0A1H3L5V2"/>
<evidence type="ECO:0000256" key="10">
    <source>
        <dbReference type="ARBA" id="ARBA00022989"/>
    </source>
</evidence>
<keyword evidence="7 17" id="KW-0378">Hydrolase</keyword>
<dbReference type="EMBL" id="FNPI01000002">
    <property type="protein sequence ID" value="SDY59314.1"/>
    <property type="molecule type" value="Genomic_DNA"/>
</dbReference>
<comment type="subcellular location">
    <subcellularLocation>
        <location evidence="1 17">Cell membrane</location>
        <topology evidence="1 17">Multi-pass membrane protein</topology>
    </subcellularLocation>
</comment>
<sequence length="277" mass="30616">MSLIEAIIFGIVQGITEFLPISSSAHIVITQLIFGYTFPGLSFEIFLHLASVLAVTLYFWRDLLNIIKGFFKYIFKRHREDRVQFFFGIYILIATVITGVLGKLLSDAAGDSIKTPQFIAGALIVTAVALIFIERFHRTGNKTEATMGVKDAVLIGLGQTLAVIPGISRSGSTLVVSLLAGLNRETAVRYSFLLSIPVILGSTVLAVDEISSSMIDYIGPANLVVAFIVTFVFSIIGIIWLIEFLKRSKLIYFALYCFALAIYVFFFIDQGIIFEVE</sequence>
<dbReference type="GO" id="GO:0050380">
    <property type="term" value="F:undecaprenyl-diphosphatase activity"/>
    <property type="evidence" value="ECO:0007669"/>
    <property type="project" value="UniProtKB-UniRule"/>
</dbReference>
<dbReference type="GO" id="GO:0071555">
    <property type="term" value="P:cell wall organization"/>
    <property type="evidence" value="ECO:0007669"/>
    <property type="project" value="UniProtKB-KW"/>
</dbReference>
<dbReference type="InterPro" id="IPR003824">
    <property type="entry name" value="UppP"/>
</dbReference>
<evidence type="ECO:0000256" key="6">
    <source>
        <dbReference type="ARBA" id="ARBA00022692"/>
    </source>
</evidence>
<reference evidence="19" key="1">
    <citation type="submission" date="2016-10" db="EMBL/GenBank/DDBJ databases">
        <authorList>
            <person name="Varghese N."/>
            <person name="Submissions S."/>
        </authorList>
    </citation>
    <scope>NUCLEOTIDE SEQUENCE [LARGE SCALE GENOMIC DNA]</scope>
    <source>
        <strain evidence="19">SP</strain>
    </source>
</reference>
<keyword evidence="8 17" id="KW-0133">Cell shape</keyword>
<feature type="transmembrane region" description="Helical" evidence="17">
    <location>
        <begin position="45"/>
        <end position="64"/>
    </location>
</feature>
<feature type="transmembrane region" description="Helical" evidence="17">
    <location>
        <begin position="250"/>
        <end position="268"/>
    </location>
</feature>
<dbReference type="HAMAP" id="MF_01006">
    <property type="entry name" value="Undec_diphosphatase"/>
    <property type="match status" value="1"/>
</dbReference>
<evidence type="ECO:0000313" key="18">
    <source>
        <dbReference type="EMBL" id="SDY59314.1"/>
    </source>
</evidence>
<dbReference type="GO" id="GO:0046677">
    <property type="term" value="P:response to antibiotic"/>
    <property type="evidence" value="ECO:0007669"/>
    <property type="project" value="UniProtKB-UniRule"/>
</dbReference>
<dbReference type="Proteomes" id="UP000198935">
    <property type="component" value="Unassembled WGS sequence"/>
</dbReference>
<keyword evidence="12 17" id="KW-0046">Antibiotic resistance</keyword>
<evidence type="ECO:0000256" key="11">
    <source>
        <dbReference type="ARBA" id="ARBA00023136"/>
    </source>
</evidence>
<evidence type="ECO:0000256" key="17">
    <source>
        <dbReference type="HAMAP-Rule" id="MF_01006"/>
    </source>
</evidence>
<evidence type="ECO:0000256" key="3">
    <source>
        <dbReference type="ARBA" id="ARBA00012374"/>
    </source>
</evidence>
<keyword evidence="9 17" id="KW-0573">Peptidoglycan synthesis</keyword>
<evidence type="ECO:0000256" key="13">
    <source>
        <dbReference type="ARBA" id="ARBA00023316"/>
    </source>
</evidence>
<evidence type="ECO:0000256" key="12">
    <source>
        <dbReference type="ARBA" id="ARBA00023251"/>
    </source>
</evidence>
<protein>
    <recommendedName>
        <fullName evidence="4 17">Undecaprenyl-diphosphatase</fullName>
        <ecNumber evidence="3 17">3.6.1.27</ecNumber>
    </recommendedName>
    <alternativeName>
        <fullName evidence="15 17">Bacitracin resistance protein</fullName>
    </alternativeName>
    <alternativeName>
        <fullName evidence="14 17">Undecaprenyl pyrophosphate phosphatase</fullName>
    </alternativeName>
</protein>
<evidence type="ECO:0000256" key="16">
    <source>
        <dbReference type="ARBA" id="ARBA00047594"/>
    </source>
</evidence>
<comment type="miscellaneous">
    <text evidence="17">Bacitracin is thought to be involved in the inhibition of peptidoglycan synthesis by sequestering undecaprenyl diphosphate, thereby reducing the pool of lipid carrier available.</text>
</comment>
<comment type="function">
    <text evidence="17">Catalyzes the dephosphorylation of undecaprenyl diphosphate (UPP). Confers resistance to bacitracin.</text>
</comment>
<keyword evidence="19" id="KW-1185">Reference proteome</keyword>
<keyword evidence="5 17" id="KW-1003">Cell membrane</keyword>